<dbReference type="PROSITE" id="PS50893">
    <property type="entry name" value="ABC_TRANSPORTER_2"/>
    <property type="match status" value="2"/>
</dbReference>
<dbReference type="RefSeq" id="WP_320941906.1">
    <property type="nucleotide sequence ID" value="NZ_BAABEU010000001.1"/>
</dbReference>
<evidence type="ECO:0000256" key="1">
    <source>
        <dbReference type="ARBA" id="ARBA00004141"/>
    </source>
</evidence>
<evidence type="ECO:0000259" key="11">
    <source>
        <dbReference type="PROSITE" id="PS50893"/>
    </source>
</evidence>
<feature type="transmembrane region" description="Helical" evidence="10">
    <location>
        <begin position="841"/>
        <end position="860"/>
    </location>
</feature>
<name>A0ABZ0SIL2_9MICO</name>
<feature type="transmembrane region" description="Helical" evidence="10">
    <location>
        <begin position="737"/>
        <end position="760"/>
    </location>
</feature>
<comment type="subcellular location">
    <subcellularLocation>
        <location evidence="1">Membrane</location>
        <topology evidence="1">Multi-pass membrane protein</topology>
    </subcellularLocation>
</comment>
<dbReference type="InterPro" id="IPR003339">
    <property type="entry name" value="ABC/ECF_trnsptr_transmembrane"/>
</dbReference>
<dbReference type="EMBL" id="CP139368">
    <property type="protein sequence ID" value="WPR89189.1"/>
    <property type="molecule type" value="Genomic_DNA"/>
</dbReference>
<gene>
    <name evidence="12" type="ORF">SM116_15715</name>
</gene>
<dbReference type="SUPFAM" id="SSF52540">
    <property type="entry name" value="P-loop containing nucleoside triphosphate hydrolases"/>
    <property type="match status" value="2"/>
</dbReference>
<feature type="transmembrane region" description="Helical" evidence="10">
    <location>
        <begin position="866"/>
        <end position="882"/>
    </location>
</feature>
<protein>
    <submittedName>
        <fullName evidence="12">ATP-binding cassette domain-containing protein</fullName>
    </submittedName>
</protein>
<comment type="similarity">
    <text evidence="2">Belongs to the ABC transporter superfamily.</text>
</comment>
<dbReference type="InterPro" id="IPR015856">
    <property type="entry name" value="ABC_transpr_CbiO/EcfA_su"/>
</dbReference>
<keyword evidence="3" id="KW-0813">Transport</keyword>
<dbReference type="GO" id="GO:0005524">
    <property type="term" value="F:ATP binding"/>
    <property type="evidence" value="ECO:0007669"/>
    <property type="project" value="UniProtKB-KW"/>
</dbReference>
<evidence type="ECO:0000256" key="9">
    <source>
        <dbReference type="SAM" id="MobiDB-lite"/>
    </source>
</evidence>
<evidence type="ECO:0000256" key="2">
    <source>
        <dbReference type="ARBA" id="ARBA00005417"/>
    </source>
</evidence>
<feature type="transmembrane region" description="Helical" evidence="10">
    <location>
        <begin position="800"/>
        <end position="832"/>
    </location>
</feature>
<dbReference type="InterPro" id="IPR027417">
    <property type="entry name" value="P-loop_NTPase"/>
</dbReference>
<accession>A0ABZ0SIL2</accession>
<feature type="transmembrane region" description="Helical" evidence="10">
    <location>
        <begin position="767"/>
        <end position="788"/>
    </location>
</feature>
<feature type="compositionally biased region" description="Basic and acidic residues" evidence="9">
    <location>
        <begin position="202"/>
        <end position="219"/>
    </location>
</feature>
<feature type="transmembrane region" description="Helical" evidence="10">
    <location>
        <begin position="894"/>
        <end position="914"/>
    </location>
</feature>
<dbReference type="CDD" id="cd16914">
    <property type="entry name" value="EcfT"/>
    <property type="match status" value="1"/>
</dbReference>
<dbReference type="PANTHER" id="PTHR43553">
    <property type="entry name" value="HEAVY METAL TRANSPORTER"/>
    <property type="match status" value="1"/>
</dbReference>
<evidence type="ECO:0000256" key="3">
    <source>
        <dbReference type="ARBA" id="ARBA00022448"/>
    </source>
</evidence>
<keyword evidence="13" id="KW-1185">Reference proteome</keyword>
<evidence type="ECO:0000256" key="5">
    <source>
        <dbReference type="ARBA" id="ARBA00022741"/>
    </source>
</evidence>
<feature type="transmembrane region" description="Helical" evidence="10">
    <location>
        <begin position="953"/>
        <end position="971"/>
    </location>
</feature>
<feature type="transmembrane region" description="Helical" evidence="10">
    <location>
        <begin position="68"/>
        <end position="89"/>
    </location>
</feature>
<sequence>MTLRPAPLRAAAILAAVFIGARVVYRILFDGTDAGGPVLMPLPAMRLPEPFAHVVLLGPVTAGGLGDAVASAIPIAALILAFGVLNALVDVSRGFAVLARRGPLRAVARMLAIAWATLPALADAVRSVRFAFRVRGERFGARALVPILERTLERASSVAAALELRGFGATPRVTSLAADCVRPVVIRDAAFAYAAARPSGSSRHDPPDAAADRDGRADHPTPPGLRIGEFAPPVGSLTVVTGETGAGKSTLLRGLAGLLSHVDGGSIDGLVRIAGFDRVCLPPRDTSRFVGVVLQNPREAFATERVRDEIGLALELRGVASVIVSARIAEVAEHVGVVHLLDRPVRTLSAGEATLVAIAAAVVERPIVLLVDEPLADLDVEARTRVIAVLDALAHTAGVCVVVAEHRAAAFLPAADAWWAIEDGALVPGSAPVRVAARVSGPRPVSGSRRVLDVADLAVERDRSVLVRAASLALDSGEIVALVGPNGAGKSTLLAALALPATGMPVVAAGRVALVPDASDDLFTRDTVGAELDAADRRARAVRGTSAARLARLLGGERVDPRRHPRDLSAGQRRCLAITVQSAGDPQVLLIDEPTRGLDASARGLVAHALREAADAGTAVLFATHDADFAAALGARILPMHSGVVPAARAPETPPGQPRFDSLRSLNDPQDVSPGQPRFDSLRSLNDPQDAPHPVVERGSASDRDETPPGQPRFDSLRSRNDRPGSGSARPRSPRHWLPLVASAAANLVALAAFCWPFVADALPTEAAAAVPFAALALAPLAAIAVAASLDGTVRSAHTIALLGVLAAVGAAVRIASSGVGGVEAVFILLILAGRAFGARFGLLLGVATIAISSVMWGGIGPWTPFQMFACAWVGAGAGILPRRVRGWAEIWMLCAYGVLASYLFGLLLNLWFWPFAVGAGTGISYVPGAPIGQNLASFLVYSLITSTLSWDTLRAITTVVGVVVIGRAVLASLRRAKPIASPAPARAAKAEAFSRAR</sequence>
<dbReference type="InterPro" id="IPR003593">
    <property type="entry name" value="AAA+_ATPase"/>
</dbReference>
<keyword evidence="8 10" id="KW-0472">Membrane</keyword>
<feature type="domain" description="ABC transporter" evidence="11">
    <location>
        <begin position="210"/>
        <end position="448"/>
    </location>
</feature>
<dbReference type="SMART" id="SM00382">
    <property type="entry name" value="AAA"/>
    <property type="match status" value="2"/>
</dbReference>
<proteinExistence type="inferred from homology"/>
<organism evidence="12 13">
    <name type="scientific">Microbacterium rhizosphaerae</name>
    <dbReference type="NCBI Taxonomy" id="1678237"/>
    <lineage>
        <taxon>Bacteria</taxon>
        <taxon>Bacillati</taxon>
        <taxon>Actinomycetota</taxon>
        <taxon>Actinomycetes</taxon>
        <taxon>Micrococcales</taxon>
        <taxon>Microbacteriaceae</taxon>
        <taxon>Microbacterium</taxon>
    </lineage>
</organism>
<evidence type="ECO:0000313" key="12">
    <source>
        <dbReference type="EMBL" id="WPR89189.1"/>
    </source>
</evidence>
<dbReference type="Gene3D" id="3.40.50.300">
    <property type="entry name" value="P-loop containing nucleotide triphosphate hydrolases"/>
    <property type="match status" value="2"/>
</dbReference>
<dbReference type="Pfam" id="PF00005">
    <property type="entry name" value="ABC_tran"/>
    <property type="match status" value="2"/>
</dbReference>
<evidence type="ECO:0000256" key="7">
    <source>
        <dbReference type="ARBA" id="ARBA00022989"/>
    </source>
</evidence>
<evidence type="ECO:0000256" key="4">
    <source>
        <dbReference type="ARBA" id="ARBA00022692"/>
    </source>
</evidence>
<feature type="region of interest" description="Disordered" evidence="9">
    <location>
        <begin position="646"/>
        <end position="734"/>
    </location>
</feature>
<dbReference type="InterPro" id="IPR017871">
    <property type="entry name" value="ABC_transporter-like_CS"/>
</dbReference>
<evidence type="ECO:0000256" key="6">
    <source>
        <dbReference type="ARBA" id="ARBA00022840"/>
    </source>
</evidence>
<keyword evidence="7 10" id="KW-1133">Transmembrane helix</keyword>
<evidence type="ECO:0000313" key="13">
    <source>
        <dbReference type="Proteomes" id="UP001323798"/>
    </source>
</evidence>
<keyword evidence="4 10" id="KW-0812">Transmembrane</keyword>
<keyword evidence="5" id="KW-0547">Nucleotide-binding</keyword>
<dbReference type="CDD" id="cd03225">
    <property type="entry name" value="ABC_cobalt_CbiO_domain1"/>
    <property type="match status" value="1"/>
</dbReference>
<dbReference type="Proteomes" id="UP001323798">
    <property type="component" value="Chromosome"/>
</dbReference>
<keyword evidence="6 12" id="KW-0067">ATP-binding</keyword>
<feature type="transmembrane region" description="Helical" evidence="10">
    <location>
        <begin position="110"/>
        <end position="132"/>
    </location>
</feature>
<evidence type="ECO:0000256" key="8">
    <source>
        <dbReference type="ARBA" id="ARBA00023136"/>
    </source>
</evidence>
<evidence type="ECO:0000256" key="10">
    <source>
        <dbReference type="SAM" id="Phobius"/>
    </source>
</evidence>
<dbReference type="PROSITE" id="PS00211">
    <property type="entry name" value="ABC_TRANSPORTER_1"/>
    <property type="match status" value="1"/>
</dbReference>
<feature type="domain" description="ABC transporter" evidence="11">
    <location>
        <begin position="452"/>
        <end position="667"/>
    </location>
</feature>
<dbReference type="InterPro" id="IPR050095">
    <property type="entry name" value="ECF_ABC_transporter_ATP-bd"/>
</dbReference>
<feature type="region of interest" description="Disordered" evidence="9">
    <location>
        <begin position="197"/>
        <end position="228"/>
    </location>
</feature>
<dbReference type="Gene3D" id="1.10.1760.20">
    <property type="match status" value="1"/>
</dbReference>
<reference evidence="12 13" key="1">
    <citation type="submission" date="2023-11" db="EMBL/GenBank/DDBJ databases">
        <title>Genome sequence of Microbacterium rhizosphaerae KACC 19337.</title>
        <authorList>
            <person name="Choi H."/>
            <person name="Kim S."/>
            <person name="Kim Y."/>
            <person name="Kwon S.-W."/>
            <person name="Heo J."/>
        </authorList>
    </citation>
    <scope>NUCLEOTIDE SEQUENCE [LARGE SCALE GENOMIC DNA]</scope>
    <source>
        <strain evidence="12 13">KACC 19337</strain>
    </source>
</reference>
<dbReference type="InterPro" id="IPR003439">
    <property type="entry name" value="ABC_transporter-like_ATP-bd"/>
</dbReference>